<keyword evidence="4" id="KW-0653">Protein transport</keyword>
<evidence type="ECO:0000256" key="3">
    <source>
        <dbReference type="ARBA" id="ARBA00022448"/>
    </source>
</evidence>
<dbReference type="Gene3D" id="1.25.40.60">
    <property type="match status" value="1"/>
</dbReference>
<evidence type="ECO:0000313" key="7">
    <source>
        <dbReference type="EMBL" id="NXT26415.1"/>
    </source>
</evidence>
<dbReference type="Gene3D" id="3.90.830.10">
    <property type="entry name" value="Syntaxin Binding Protein 1, Chain A, domain 2"/>
    <property type="match status" value="1"/>
</dbReference>
<dbReference type="Gene3D" id="3.40.50.1910">
    <property type="match status" value="1"/>
</dbReference>
<comment type="caution">
    <text evidence="7">The sequence shown here is derived from an EMBL/GenBank/DDBJ whole genome shotgun (WGS) entry which is preliminary data.</text>
</comment>
<dbReference type="InterPro" id="IPR043127">
    <property type="entry name" value="Sec-1-like_dom3a"/>
</dbReference>
<keyword evidence="3" id="KW-0813">Transport</keyword>
<keyword evidence="5" id="KW-0472">Membrane</keyword>
<dbReference type="GO" id="GO:0015031">
    <property type="term" value="P:protein transport"/>
    <property type="evidence" value="ECO:0007669"/>
    <property type="project" value="UniProtKB-KW"/>
</dbReference>
<dbReference type="GO" id="GO:0031410">
    <property type="term" value="C:cytoplasmic vesicle"/>
    <property type="evidence" value="ECO:0007669"/>
    <property type="project" value="UniProtKB-ARBA"/>
</dbReference>
<dbReference type="InterPro" id="IPR027482">
    <property type="entry name" value="Sec1-like_dom2"/>
</dbReference>
<dbReference type="Pfam" id="PF00995">
    <property type="entry name" value="Sec1"/>
    <property type="match status" value="1"/>
</dbReference>
<dbReference type="SUPFAM" id="SSF56815">
    <property type="entry name" value="Sec1/munc18-like (SM) proteins"/>
    <property type="match status" value="1"/>
</dbReference>
<feature type="non-terminal residue" evidence="7">
    <location>
        <position position="453"/>
    </location>
</feature>
<dbReference type="FunFam" id="3.90.830.10:FF:000002">
    <property type="entry name" value="Vacuolar protein sorting-associated protein 45"/>
    <property type="match status" value="1"/>
</dbReference>
<dbReference type="GO" id="GO:0012505">
    <property type="term" value="C:endomembrane system"/>
    <property type="evidence" value="ECO:0007669"/>
    <property type="project" value="UniProtKB-SubCell"/>
</dbReference>
<dbReference type="Proteomes" id="UP000536260">
    <property type="component" value="Unassembled WGS sequence"/>
</dbReference>
<organism evidence="7 8">
    <name type="scientific">Syrrhaptes paradoxus</name>
    <name type="common">Pallas's sandgrouse</name>
    <dbReference type="NCBI Taxonomy" id="302527"/>
    <lineage>
        <taxon>Eukaryota</taxon>
        <taxon>Metazoa</taxon>
        <taxon>Chordata</taxon>
        <taxon>Craniata</taxon>
        <taxon>Vertebrata</taxon>
        <taxon>Euteleostomi</taxon>
        <taxon>Archelosauria</taxon>
        <taxon>Archosauria</taxon>
        <taxon>Dinosauria</taxon>
        <taxon>Saurischia</taxon>
        <taxon>Theropoda</taxon>
        <taxon>Coelurosauria</taxon>
        <taxon>Aves</taxon>
        <taxon>Neognathae</taxon>
        <taxon>Neoaves</taxon>
        <taxon>Columbimorphae</taxon>
        <taxon>Pterocliformes</taxon>
        <taxon>Pteroclidae</taxon>
        <taxon>Syrrhaptes</taxon>
    </lineage>
</organism>
<dbReference type="InterPro" id="IPR001619">
    <property type="entry name" value="Sec1-like"/>
</dbReference>
<comment type="subcellular location">
    <subcellularLocation>
        <location evidence="1">Endomembrane system</location>
        <topology evidence="1">Peripheral membrane protein</topology>
    </subcellularLocation>
</comment>
<reference evidence="7 8" key="1">
    <citation type="submission" date="2019-09" db="EMBL/GenBank/DDBJ databases">
        <title>Bird 10,000 Genomes (B10K) Project - Family phase.</title>
        <authorList>
            <person name="Zhang G."/>
        </authorList>
    </citation>
    <scope>NUCLEOTIDE SEQUENCE [LARGE SCALE GENOMIC DNA]</scope>
    <source>
        <strain evidence="7">B10K-DU-003-42</strain>
        <tissue evidence="7">Mixed tissue sample</tissue>
    </source>
</reference>
<feature type="non-terminal residue" evidence="7">
    <location>
        <position position="1"/>
    </location>
</feature>
<keyword evidence="8" id="KW-1185">Reference proteome</keyword>
<dbReference type="GO" id="GO:0016192">
    <property type="term" value="P:vesicle-mediated transport"/>
    <property type="evidence" value="ECO:0007669"/>
    <property type="project" value="InterPro"/>
</dbReference>
<dbReference type="PANTHER" id="PTHR11679">
    <property type="entry name" value="VESICLE PROTEIN SORTING-ASSOCIATED"/>
    <property type="match status" value="1"/>
</dbReference>
<dbReference type="PIRSF" id="PIRSF005715">
    <property type="entry name" value="VPS45_Sec1"/>
    <property type="match status" value="1"/>
</dbReference>
<comment type="similarity">
    <text evidence="2">Belongs to the STXBP/unc-18/SEC1 family.</text>
</comment>
<evidence type="ECO:0000313" key="8">
    <source>
        <dbReference type="Proteomes" id="UP000536260"/>
    </source>
</evidence>
<proteinExistence type="inferred from homology"/>
<evidence type="ECO:0000256" key="6">
    <source>
        <dbReference type="ARBA" id="ARBA00073001"/>
    </source>
</evidence>
<dbReference type="EMBL" id="VZTO01019687">
    <property type="protein sequence ID" value="NXT26415.1"/>
    <property type="molecule type" value="Genomic_DNA"/>
</dbReference>
<evidence type="ECO:0000256" key="1">
    <source>
        <dbReference type="ARBA" id="ARBA00004184"/>
    </source>
</evidence>
<evidence type="ECO:0000256" key="5">
    <source>
        <dbReference type="ARBA" id="ARBA00023136"/>
    </source>
</evidence>
<protein>
    <recommendedName>
        <fullName evidence="6">Vacuolar protein sorting-associated protein 45</fullName>
    </recommendedName>
</protein>
<name>A0A7L3B7H6_9AVES</name>
<dbReference type="AlphaFoldDB" id="A0A7L3B7H6"/>
<evidence type="ECO:0000256" key="2">
    <source>
        <dbReference type="ARBA" id="ARBA00009884"/>
    </source>
</evidence>
<gene>
    <name evidence="7" type="primary">Vps45</name>
    <name evidence="7" type="ORF">SYRPAR_R10762</name>
</gene>
<dbReference type="InterPro" id="IPR036045">
    <property type="entry name" value="Sec1-like_sf"/>
</dbReference>
<dbReference type="FunFam" id="1.25.40.60:FF:000003">
    <property type="entry name" value="Vacuolar protein sorting-associated protein 45"/>
    <property type="match status" value="1"/>
</dbReference>
<accession>A0A7L3B7H6</accession>
<evidence type="ECO:0000256" key="4">
    <source>
        <dbReference type="ARBA" id="ARBA00022927"/>
    </source>
</evidence>
<sequence length="453" mass="51207">FSNVISKSDVKSLAEADEQEVVAEVQEFYGDYIAVNPHVFSLNLLGCCQGRSWDPAQLSRTTQGLTALLLSLKKCPMIRYQLSSEPAKRLAECVKVWREPTGMFDQFCNLLTFFQCEIRSFPSVVSLGSSFAFPFCSPWQWTYQAMVHELLGINNNRIDLSRVPGISKDLREVVLSAENDEFYANNMYLNFAEIGSNIKNLMEDFQRRKPKEQQKLESIADMKAFVENYPQFKKMSGTVSKHVTVVGELSRLVGERNLLEVSEVEQELACQSDHSSALQNVRRLLQNPKVTELDAARLVMLYALRYERHSSNSLPGLMADLKNRGVSEKYRKLVSAVVEYGGKRVRGSDLFSPKDAVAITKQFLKGLKGVENVYTQHQPLLQETLDQLIKGKLKDSQYPYLGPNTLRDRPQDIIVFIIGGATYEEALAVYNLNRTNPGVRIVLGGTTIHNTKR</sequence>